<dbReference type="PANTHER" id="PTHR24305:SF210">
    <property type="entry name" value="CYTOCHROME P450 MONOOXYGENASE ASQL-RELATED"/>
    <property type="match status" value="1"/>
</dbReference>
<dbReference type="SUPFAM" id="SSF48264">
    <property type="entry name" value="Cytochrome P450"/>
    <property type="match status" value="1"/>
</dbReference>
<dbReference type="Pfam" id="PF00067">
    <property type="entry name" value="p450"/>
    <property type="match status" value="1"/>
</dbReference>
<keyword evidence="6" id="KW-0503">Monooxygenase</keyword>
<dbReference type="InterPro" id="IPR002401">
    <property type="entry name" value="Cyt_P450_E_grp-I"/>
</dbReference>
<dbReference type="PRINTS" id="PR00385">
    <property type="entry name" value="P450"/>
</dbReference>
<evidence type="ECO:0000256" key="6">
    <source>
        <dbReference type="RuleBase" id="RU000461"/>
    </source>
</evidence>
<keyword evidence="6" id="KW-0560">Oxidoreductase</keyword>
<accession>A0ABR3WK67</accession>
<keyword evidence="3 6" id="KW-0349">Heme</keyword>
<comment type="cofactor">
    <cofactor evidence="1">
        <name>heme</name>
        <dbReference type="ChEBI" id="CHEBI:30413"/>
    </cofactor>
</comment>
<reference evidence="7 8" key="1">
    <citation type="journal article" date="2024" name="IMA Fungus">
        <title>IMA Genome - F19 : A genome assembly and annotation guide to empower mycologists, including annotated draft genome sequences of Ceratocystis pirilliformis, Diaporthe australafricana, Fusarium ophioides, Paecilomyces lecythidis, and Sporothrix stenoceras.</title>
        <authorList>
            <person name="Aylward J."/>
            <person name="Wilson A.M."/>
            <person name="Visagie C.M."/>
            <person name="Spraker J."/>
            <person name="Barnes I."/>
            <person name="Buitendag C."/>
            <person name="Ceriani C."/>
            <person name="Del Mar Angel L."/>
            <person name="du Plessis D."/>
            <person name="Fuchs T."/>
            <person name="Gasser K."/>
            <person name="Kramer D."/>
            <person name="Li W."/>
            <person name="Munsamy K."/>
            <person name="Piso A."/>
            <person name="Price J.L."/>
            <person name="Sonnekus B."/>
            <person name="Thomas C."/>
            <person name="van der Nest A."/>
            <person name="van Dijk A."/>
            <person name="van Heerden A."/>
            <person name="van Vuuren N."/>
            <person name="Yilmaz N."/>
            <person name="Duong T.A."/>
            <person name="van der Merwe N.A."/>
            <person name="Wingfield M.J."/>
            <person name="Wingfield B.D."/>
        </authorList>
    </citation>
    <scope>NUCLEOTIDE SEQUENCE [LARGE SCALE GENOMIC DNA]</scope>
    <source>
        <strain evidence="7 8">CMW 18300</strain>
    </source>
</reference>
<dbReference type="InterPro" id="IPR001128">
    <property type="entry name" value="Cyt_P450"/>
</dbReference>
<dbReference type="EMBL" id="JAWRVE010000073">
    <property type="protein sequence ID" value="KAL1863929.1"/>
    <property type="molecule type" value="Genomic_DNA"/>
</dbReference>
<name>A0ABR3WK67_9PEZI</name>
<evidence type="ECO:0000256" key="1">
    <source>
        <dbReference type="ARBA" id="ARBA00001971"/>
    </source>
</evidence>
<dbReference type="InterPro" id="IPR036396">
    <property type="entry name" value="Cyt_P450_sf"/>
</dbReference>
<comment type="similarity">
    <text evidence="2 6">Belongs to the cytochrome P450 family.</text>
</comment>
<evidence type="ECO:0000256" key="3">
    <source>
        <dbReference type="ARBA" id="ARBA00022617"/>
    </source>
</evidence>
<sequence length="422" mass="47168">MGRHTQREKKAPVVVKSFAATKGAVDMTAAPAVDHARVRKAWAYPFSGTALLDQEIVMAKHIDRFVEAMRRFATTQEAFDIPTWFGLTTFDIIGELAFAEPFGCLTGASGSDWADAVSKIGQTIAYQQATRRLAGADTWLQKKLVELLLPRSTSASRHTHFVNSKKKTLARIADSEREHEDFLYHVLKNAEKNCLTEAEILANASLMIGAGSDATGIAISGWMNLILRHIAAYENLTTEIRTNFKCQSEISWATVRDLPYLGACINEAMRLHTPVPFPLMRWTPREGCNIDGDWVPGDTSISVATWASTHSPLNFKDPDKFVPERWLEVDSAQGHYTKDNRAASQPFGLGPRGCLGRNLSMMEQRLIICRLLWNFDVGFDGGEANAWQWDPAGDFKNMKAFAVWKKPPLMVRLKEVQRQAPQ</sequence>
<dbReference type="CDD" id="cd11058">
    <property type="entry name" value="CYP60B-like"/>
    <property type="match status" value="1"/>
</dbReference>
<dbReference type="InterPro" id="IPR050121">
    <property type="entry name" value="Cytochrome_P450_monoxygenase"/>
</dbReference>
<keyword evidence="8" id="KW-1185">Reference proteome</keyword>
<comment type="caution">
    <text evidence="7">The sequence shown here is derived from an EMBL/GenBank/DDBJ whole genome shotgun (WGS) entry which is preliminary data.</text>
</comment>
<dbReference type="PANTHER" id="PTHR24305">
    <property type="entry name" value="CYTOCHROME P450"/>
    <property type="match status" value="1"/>
</dbReference>
<organism evidence="7 8">
    <name type="scientific">Diaporthe australafricana</name>
    <dbReference type="NCBI Taxonomy" id="127596"/>
    <lineage>
        <taxon>Eukaryota</taxon>
        <taxon>Fungi</taxon>
        <taxon>Dikarya</taxon>
        <taxon>Ascomycota</taxon>
        <taxon>Pezizomycotina</taxon>
        <taxon>Sordariomycetes</taxon>
        <taxon>Sordariomycetidae</taxon>
        <taxon>Diaporthales</taxon>
        <taxon>Diaporthaceae</taxon>
        <taxon>Diaporthe</taxon>
    </lineage>
</organism>
<evidence type="ECO:0000313" key="7">
    <source>
        <dbReference type="EMBL" id="KAL1863929.1"/>
    </source>
</evidence>
<gene>
    <name evidence="7" type="ORF">Daus18300_008078</name>
</gene>
<evidence type="ECO:0000313" key="8">
    <source>
        <dbReference type="Proteomes" id="UP001583177"/>
    </source>
</evidence>
<dbReference type="InterPro" id="IPR017972">
    <property type="entry name" value="Cyt_P450_CS"/>
</dbReference>
<proteinExistence type="inferred from homology"/>
<evidence type="ECO:0000256" key="2">
    <source>
        <dbReference type="ARBA" id="ARBA00010617"/>
    </source>
</evidence>
<dbReference type="PROSITE" id="PS00086">
    <property type="entry name" value="CYTOCHROME_P450"/>
    <property type="match status" value="1"/>
</dbReference>
<evidence type="ECO:0008006" key="9">
    <source>
        <dbReference type="Google" id="ProtNLM"/>
    </source>
</evidence>
<dbReference type="PRINTS" id="PR00463">
    <property type="entry name" value="EP450I"/>
</dbReference>
<evidence type="ECO:0000256" key="5">
    <source>
        <dbReference type="ARBA" id="ARBA00023004"/>
    </source>
</evidence>
<dbReference type="Gene3D" id="1.10.630.10">
    <property type="entry name" value="Cytochrome P450"/>
    <property type="match status" value="1"/>
</dbReference>
<protein>
    <recommendedName>
        <fullName evidence="9">Cytochrome P450 monooxygenase</fullName>
    </recommendedName>
</protein>
<keyword evidence="4 6" id="KW-0479">Metal-binding</keyword>
<evidence type="ECO:0000256" key="4">
    <source>
        <dbReference type="ARBA" id="ARBA00022723"/>
    </source>
</evidence>
<dbReference type="Proteomes" id="UP001583177">
    <property type="component" value="Unassembled WGS sequence"/>
</dbReference>
<keyword evidence="5 6" id="KW-0408">Iron</keyword>